<keyword evidence="4" id="KW-1185">Reference proteome</keyword>
<proteinExistence type="predicted"/>
<evidence type="ECO:0008006" key="5">
    <source>
        <dbReference type="Google" id="ProtNLM"/>
    </source>
</evidence>
<evidence type="ECO:0000313" key="3">
    <source>
        <dbReference type="EMBL" id="AEI11556.1"/>
    </source>
</evidence>
<dbReference type="STRING" id="593907.Celgi_1037"/>
<feature type="compositionally biased region" description="Basic and acidic residues" evidence="1">
    <location>
        <begin position="193"/>
        <end position="203"/>
    </location>
</feature>
<feature type="transmembrane region" description="Helical" evidence="2">
    <location>
        <begin position="106"/>
        <end position="126"/>
    </location>
</feature>
<feature type="compositionally biased region" description="Low complexity" evidence="1">
    <location>
        <begin position="168"/>
        <end position="187"/>
    </location>
</feature>
<dbReference type="RefSeq" id="WP_013883075.1">
    <property type="nucleotide sequence ID" value="NC_015671.1"/>
</dbReference>
<dbReference type="HOGENOM" id="CLU_1281276_0_0_11"/>
<name>F8A0T4_CELGA</name>
<dbReference type="EMBL" id="CP002665">
    <property type="protein sequence ID" value="AEI11556.1"/>
    <property type="molecule type" value="Genomic_DNA"/>
</dbReference>
<evidence type="ECO:0000256" key="2">
    <source>
        <dbReference type="SAM" id="Phobius"/>
    </source>
</evidence>
<feature type="region of interest" description="Disordered" evidence="1">
    <location>
        <begin position="162"/>
        <end position="203"/>
    </location>
</feature>
<gene>
    <name evidence="3" type="ordered locus">Celgi_1037</name>
</gene>
<feature type="transmembrane region" description="Helical" evidence="2">
    <location>
        <begin position="55"/>
        <end position="74"/>
    </location>
</feature>
<keyword evidence="2" id="KW-1133">Transmembrane helix</keyword>
<dbReference type="AlphaFoldDB" id="F8A0T4"/>
<keyword evidence="2" id="KW-0472">Membrane</keyword>
<reference evidence="4" key="1">
    <citation type="submission" date="2011-04" db="EMBL/GenBank/DDBJ databases">
        <title>Complete sequence of Cellvibrio gilvus ATCC 13127.</title>
        <authorList>
            <person name="Lucas S."/>
            <person name="Han J."/>
            <person name="Lapidus A."/>
            <person name="Cheng J.-F."/>
            <person name="Goodwin L."/>
            <person name="Pitluck S."/>
            <person name="Peters L."/>
            <person name="Munk A."/>
            <person name="Detter J.C."/>
            <person name="Han C."/>
            <person name="Tapia R."/>
            <person name="Land M."/>
            <person name="Hauser L."/>
            <person name="Kyrpides N."/>
            <person name="Ivanova N."/>
            <person name="Ovchinnikova G."/>
            <person name="Pagani I."/>
            <person name="Mead D."/>
            <person name="Brumm P."/>
            <person name="Woyke T."/>
        </authorList>
    </citation>
    <scope>NUCLEOTIDE SEQUENCE [LARGE SCALE GENOMIC DNA]</scope>
    <source>
        <strain evidence="4">ATCC 13127 / NRRL B-14078</strain>
    </source>
</reference>
<feature type="transmembrane region" description="Helical" evidence="2">
    <location>
        <begin position="80"/>
        <end position="99"/>
    </location>
</feature>
<feature type="transmembrane region" description="Helical" evidence="2">
    <location>
        <begin position="30"/>
        <end position="48"/>
    </location>
</feature>
<sequence precursor="true">MKRYILAGLVLAVLTAVITAWSLLGAQAGGAVLLGLALGGALGLVPHGSVAERTAGFVLGVVLAWAGYLARAAALPDSPAGWAVVAFVVLSLCVVAFAVSRGRLPLWSLLLGVVGVVGAYDSTYAADPTAVVSSSVEVTATLLLASAIGLLVGALLTPDPAPEPAPERPAVAAHAAPASGGTPASTPVTLHPLTRDPHPQPEA</sequence>
<accession>F8A0T4</accession>
<dbReference type="Proteomes" id="UP000000485">
    <property type="component" value="Chromosome"/>
</dbReference>
<evidence type="ECO:0000256" key="1">
    <source>
        <dbReference type="SAM" id="MobiDB-lite"/>
    </source>
</evidence>
<feature type="transmembrane region" description="Helical" evidence="2">
    <location>
        <begin position="138"/>
        <end position="158"/>
    </location>
</feature>
<organism evidence="3 4">
    <name type="scientific">Cellulomonas gilvus (strain ATCC 13127 / NRRL B-14078)</name>
    <name type="common">Cellvibrio gilvus</name>
    <dbReference type="NCBI Taxonomy" id="593907"/>
    <lineage>
        <taxon>Bacteria</taxon>
        <taxon>Bacillati</taxon>
        <taxon>Actinomycetota</taxon>
        <taxon>Actinomycetes</taxon>
        <taxon>Micrococcales</taxon>
        <taxon>Cellulomonadaceae</taxon>
        <taxon>Cellulomonas</taxon>
    </lineage>
</organism>
<evidence type="ECO:0000313" key="4">
    <source>
        <dbReference type="Proteomes" id="UP000000485"/>
    </source>
</evidence>
<keyword evidence="2" id="KW-0812">Transmembrane</keyword>
<protein>
    <recommendedName>
        <fullName evidence="5">DUF1097 domain-containing protein</fullName>
    </recommendedName>
</protein>
<dbReference type="KEGG" id="cga:Celgi_1037"/>